<dbReference type="Proteomes" id="UP001500979">
    <property type="component" value="Unassembled WGS sequence"/>
</dbReference>
<gene>
    <name evidence="2" type="ORF">GCM10010470_04670</name>
</gene>
<keyword evidence="3" id="KW-1185">Reference proteome</keyword>
<name>A0ABN3V236_9PSEU</name>
<feature type="compositionally biased region" description="Basic residues" evidence="1">
    <location>
        <begin position="1"/>
        <end position="10"/>
    </location>
</feature>
<evidence type="ECO:0000313" key="3">
    <source>
        <dbReference type="Proteomes" id="UP001500979"/>
    </source>
</evidence>
<evidence type="ECO:0000313" key="2">
    <source>
        <dbReference type="EMBL" id="GAA2775529.1"/>
    </source>
</evidence>
<accession>A0ABN3V236</accession>
<organism evidence="2 3">
    <name type="scientific">Saccharopolyspora taberi</name>
    <dbReference type="NCBI Taxonomy" id="60895"/>
    <lineage>
        <taxon>Bacteria</taxon>
        <taxon>Bacillati</taxon>
        <taxon>Actinomycetota</taxon>
        <taxon>Actinomycetes</taxon>
        <taxon>Pseudonocardiales</taxon>
        <taxon>Pseudonocardiaceae</taxon>
        <taxon>Saccharopolyspora</taxon>
    </lineage>
</organism>
<sequence length="101" mass="11288">MDSYSRRGKWIRAPAAGRSLRTPGPSNTASLNARRTTTGPDRHHNPRAGPVKADHLPRPRTWHPLTSLPRRAILDLVTYQLRLVTRAHIDLGFVWSASCSS</sequence>
<proteinExistence type="predicted"/>
<reference evidence="2 3" key="1">
    <citation type="journal article" date="2019" name="Int. J. Syst. Evol. Microbiol.">
        <title>The Global Catalogue of Microorganisms (GCM) 10K type strain sequencing project: providing services to taxonomists for standard genome sequencing and annotation.</title>
        <authorList>
            <consortium name="The Broad Institute Genomics Platform"/>
            <consortium name="The Broad Institute Genome Sequencing Center for Infectious Disease"/>
            <person name="Wu L."/>
            <person name="Ma J."/>
        </authorList>
    </citation>
    <scope>NUCLEOTIDE SEQUENCE [LARGE SCALE GENOMIC DNA]</scope>
    <source>
        <strain evidence="2 3">JCM 9383</strain>
    </source>
</reference>
<feature type="compositionally biased region" description="Polar residues" evidence="1">
    <location>
        <begin position="24"/>
        <end position="39"/>
    </location>
</feature>
<comment type="caution">
    <text evidence="2">The sequence shown here is derived from an EMBL/GenBank/DDBJ whole genome shotgun (WGS) entry which is preliminary data.</text>
</comment>
<protein>
    <submittedName>
        <fullName evidence="2">Uncharacterized protein</fullName>
    </submittedName>
</protein>
<dbReference type="EMBL" id="BAAAUX010000002">
    <property type="protein sequence ID" value="GAA2775529.1"/>
    <property type="molecule type" value="Genomic_DNA"/>
</dbReference>
<evidence type="ECO:0000256" key="1">
    <source>
        <dbReference type="SAM" id="MobiDB-lite"/>
    </source>
</evidence>
<feature type="region of interest" description="Disordered" evidence="1">
    <location>
        <begin position="1"/>
        <end position="62"/>
    </location>
</feature>